<dbReference type="InterPro" id="IPR007815">
    <property type="entry name" value="Emycin_Estase"/>
</dbReference>
<sequence>MTGNPDTHTHALLADIRSRARPLEDPGLLRQASQSTLVCIGEASHGTHEFYRWRAEFTKSLVRDHGFRWIGVEGDWPDCARINRWLHDLDGTDRDARAELASFERWPTWLWANADVADFLDWLRDLNRSRSAADKVSFYGLDVYSLWDSLARIMDWLSRNAPEALEEAERAWACFLPFHQDPQAYGWATRLVPESCEDEVTSLLTAVLLSTAGDSDEDAFDAVQNAHVAAGAEEYYRAMMRGDRDSWNVRDIHMTDTIDRIRQHHGTGARGVVWEHNTHVGDARATDMAAGGLVNVGQLLRQRHPGPEVFLIGQACSYGTVLAADAWGVPETVRVVPVARPNSHEDLLGRALQSDAVLSFVDDPAGPWLGERRGHRAIGVVYRPEAELGNYVPTVMGERYDALVWFKKTSALRPLHHEAPPVEPEFETAPSGF</sequence>
<dbReference type="PIRSF" id="PIRSF036794">
    <property type="entry name" value="UCP_erythr_ester"/>
    <property type="match status" value="1"/>
</dbReference>
<dbReference type="Gene3D" id="3.30.1870.10">
    <property type="entry name" value="EreA-like, domain 2"/>
    <property type="match status" value="1"/>
</dbReference>
<dbReference type="EMBL" id="FNPZ01000004">
    <property type="protein sequence ID" value="SDZ42837.1"/>
    <property type="molecule type" value="Genomic_DNA"/>
</dbReference>
<dbReference type="Gene3D" id="3.40.1660.10">
    <property type="entry name" value="EreA-like (biosynthetic domain)"/>
    <property type="match status" value="1"/>
</dbReference>
<evidence type="ECO:0000313" key="1">
    <source>
        <dbReference type="EMBL" id="SDZ42837.1"/>
    </source>
</evidence>
<dbReference type="OrthoDB" id="9810066at2"/>
<dbReference type="PANTHER" id="PTHR31299">
    <property type="entry name" value="ESTERASE, PUTATIVE (AFU_ORTHOLOGUE AFUA_1G05850)-RELATED"/>
    <property type="match status" value="1"/>
</dbReference>
<dbReference type="RefSeq" id="WP_092556747.1">
    <property type="nucleotide sequence ID" value="NZ_FNPZ01000004.1"/>
</dbReference>
<dbReference type="SUPFAM" id="SSF159501">
    <property type="entry name" value="EreA/ChaN-like"/>
    <property type="match status" value="1"/>
</dbReference>
<name>A0A1H3SYS1_9MICO</name>
<dbReference type="InterPro" id="IPR052036">
    <property type="entry name" value="Hydrolase/PRTase-associated"/>
</dbReference>
<keyword evidence="2" id="KW-1185">Reference proteome</keyword>
<protein>
    <submittedName>
        <fullName evidence="1">Erythromycin esterase homolog</fullName>
    </submittedName>
</protein>
<organism evidence="1 2">
    <name type="scientific">Herbiconiux ginsengi</name>
    <dbReference type="NCBI Taxonomy" id="381665"/>
    <lineage>
        <taxon>Bacteria</taxon>
        <taxon>Bacillati</taxon>
        <taxon>Actinomycetota</taxon>
        <taxon>Actinomycetes</taxon>
        <taxon>Micrococcales</taxon>
        <taxon>Microbacteriaceae</taxon>
        <taxon>Herbiconiux</taxon>
    </lineage>
</organism>
<proteinExistence type="predicted"/>
<dbReference type="PANTHER" id="PTHR31299:SF0">
    <property type="entry name" value="ESTERASE, PUTATIVE (AFU_ORTHOLOGUE AFUA_1G05850)-RELATED"/>
    <property type="match status" value="1"/>
</dbReference>
<gene>
    <name evidence="1" type="ORF">SAMN05216554_3808</name>
</gene>
<evidence type="ECO:0000313" key="2">
    <source>
        <dbReference type="Proteomes" id="UP000198891"/>
    </source>
</evidence>
<dbReference type="STRING" id="381665.SAMN05216554_3808"/>
<dbReference type="Proteomes" id="UP000198891">
    <property type="component" value="Unassembled WGS sequence"/>
</dbReference>
<dbReference type="CDD" id="cd14728">
    <property type="entry name" value="Ere-like"/>
    <property type="match status" value="1"/>
</dbReference>
<dbReference type="GO" id="GO:0046677">
    <property type="term" value="P:response to antibiotic"/>
    <property type="evidence" value="ECO:0007669"/>
    <property type="project" value="InterPro"/>
</dbReference>
<dbReference type="AlphaFoldDB" id="A0A1H3SYS1"/>
<dbReference type="Gene3D" id="1.20.1440.30">
    <property type="entry name" value="Biosynthetic Protein domain"/>
    <property type="match status" value="1"/>
</dbReference>
<reference evidence="1 2" key="1">
    <citation type="submission" date="2016-10" db="EMBL/GenBank/DDBJ databases">
        <authorList>
            <person name="de Groot N.N."/>
        </authorList>
    </citation>
    <scope>NUCLEOTIDE SEQUENCE [LARGE SCALE GENOMIC DNA]</scope>
    <source>
        <strain evidence="1 2">CGMCC 4.3491</strain>
    </source>
</reference>
<accession>A0A1H3SYS1</accession>
<dbReference type="Pfam" id="PF05139">
    <property type="entry name" value="Erythro_esteras"/>
    <property type="match status" value="1"/>
</dbReference>
<dbReference type="InterPro" id="IPR014622">
    <property type="entry name" value="UCP036794_erythomycin"/>
</dbReference>